<name>A0A4D4KSQ4_STRVO</name>
<accession>A0A4D4KSQ4</accession>
<dbReference type="GO" id="GO:0051213">
    <property type="term" value="F:dioxygenase activity"/>
    <property type="evidence" value="ECO:0007669"/>
    <property type="project" value="InterPro"/>
</dbReference>
<keyword evidence="2" id="KW-1185">Reference proteome</keyword>
<protein>
    <submittedName>
        <fullName evidence="1">Uncharacterized protein</fullName>
    </submittedName>
</protein>
<dbReference type="AlphaFoldDB" id="A0A4D4KSQ4"/>
<dbReference type="OrthoDB" id="6681382at2"/>
<dbReference type="Gene3D" id="2.60.120.620">
    <property type="entry name" value="q2cbj1_9rhob like domain"/>
    <property type="match status" value="1"/>
</dbReference>
<gene>
    <name evidence="1" type="ORF">SVIO_025880</name>
</gene>
<dbReference type="Proteomes" id="UP000301309">
    <property type="component" value="Unassembled WGS sequence"/>
</dbReference>
<evidence type="ECO:0000313" key="2">
    <source>
        <dbReference type="Proteomes" id="UP000301309"/>
    </source>
</evidence>
<comment type="caution">
    <text evidence="1">The sequence shown here is derived from an EMBL/GenBank/DDBJ whole genome shotgun (WGS) entry which is preliminary data.</text>
</comment>
<evidence type="ECO:0000313" key="1">
    <source>
        <dbReference type="EMBL" id="GDY51965.1"/>
    </source>
</evidence>
<reference evidence="1 2" key="1">
    <citation type="journal article" date="2020" name="Int. J. Syst. Evol. Microbiol.">
        <title>Reclassification of Streptomyces castelarensis and Streptomyces sporoclivatus as later heterotypic synonyms of Streptomyces antimycoticus.</title>
        <authorList>
            <person name="Komaki H."/>
            <person name="Tamura T."/>
        </authorList>
    </citation>
    <scope>NUCLEOTIDE SEQUENCE [LARGE SCALE GENOMIC DNA]</scope>
    <source>
        <strain evidence="1 2">NBRC 13459</strain>
    </source>
</reference>
<dbReference type="Pfam" id="PF10014">
    <property type="entry name" value="2OG-Fe_Oxy_2"/>
    <property type="match status" value="1"/>
</dbReference>
<dbReference type="EMBL" id="BJHW01000001">
    <property type="protein sequence ID" value="GDY51965.1"/>
    <property type="molecule type" value="Genomic_DNA"/>
</dbReference>
<dbReference type="InterPro" id="IPR018724">
    <property type="entry name" value="2OG-Fe_dioxygenase"/>
</dbReference>
<proteinExistence type="predicted"/>
<organism evidence="1 2">
    <name type="scientific">Streptomyces violaceusniger</name>
    <dbReference type="NCBI Taxonomy" id="68280"/>
    <lineage>
        <taxon>Bacteria</taxon>
        <taxon>Bacillati</taxon>
        <taxon>Actinomycetota</taxon>
        <taxon>Actinomycetes</taxon>
        <taxon>Kitasatosporales</taxon>
        <taxon>Streptomycetaceae</taxon>
        <taxon>Streptomyces</taxon>
        <taxon>Streptomyces violaceusniger group</taxon>
    </lineage>
</organism>
<dbReference type="RefSeq" id="WP_137977067.1">
    <property type="nucleotide sequence ID" value="NZ_BAAASO010000029.1"/>
</dbReference>
<sequence length="130" mass="14264">MLSTKDDFVQHGSGKVRIFDEIRAGQCWTTTAIAGVCTLPNMRTITNGDLIDEPALEGVHGDGGDHTMTTYLGSRNMTEESAVTFLQEVQEVNGTRWHDTDPDLVRVHAQHRDLMTVPLRTLDGAARATA</sequence>